<dbReference type="SUPFAM" id="SSF49599">
    <property type="entry name" value="TRAF domain-like"/>
    <property type="match status" value="1"/>
</dbReference>
<feature type="domain" description="BTB" evidence="1">
    <location>
        <begin position="176"/>
        <end position="243"/>
    </location>
</feature>
<dbReference type="PANTHER" id="PTHR24413">
    <property type="entry name" value="SPECKLE-TYPE POZ PROTEIN"/>
    <property type="match status" value="1"/>
</dbReference>
<reference evidence="2" key="1">
    <citation type="submission" date="2021-04" db="EMBL/GenBank/DDBJ databases">
        <authorList>
            <person name="Chebbi M.A.C M."/>
        </authorList>
    </citation>
    <scope>NUCLEOTIDE SEQUENCE</scope>
</reference>
<comment type="caution">
    <text evidence="2">The sequence shown here is derived from an EMBL/GenBank/DDBJ whole genome shotgun (WGS) entry which is preliminary data.</text>
</comment>
<evidence type="ECO:0000313" key="3">
    <source>
        <dbReference type="Proteomes" id="UP000786811"/>
    </source>
</evidence>
<accession>A0A8J2MT09</accession>
<name>A0A8J2MT09_COTCN</name>
<dbReference type="Gene3D" id="2.60.210.10">
    <property type="entry name" value="Apoptosis, Tumor Necrosis Factor Receptor Associated Protein 2, Chain A"/>
    <property type="match status" value="1"/>
</dbReference>
<keyword evidence="3" id="KW-1185">Reference proteome</keyword>
<dbReference type="OrthoDB" id="6359816at2759"/>
<dbReference type="InterPro" id="IPR008974">
    <property type="entry name" value="TRAF-like"/>
</dbReference>
<dbReference type="InterPro" id="IPR013219">
    <property type="entry name" value="Ribosomal_mS33"/>
</dbReference>
<dbReference type="Pfam" id="PF00651">
    <property type="entry name" value="BTB"/>
    <property type="match status" value="1"/>
</dbReference>
<dbReference type="InterPro" id="IPR011333">
    <property type="entry name" value="SKP1/BTB/POZ_sf"/>
</dbReference>
<dbReference type="SMART" id="SM00225">
    <property type="entry name" value="BTB"/>
    <property type="match status" value="1"/>
</dbReference>
<dbReference type="SUPFAM" id="SSF54695">
    <property type="entry name" value="POZ domain"/>
    <property type="match status" value="1"/>
</dbReference>
<dbReference type="Proteomes" id="UP000786811">
    <property type="component" value="Unassembled WGS sequence"/>
</dbReference>
<dbReference type="AlphaFoldDB" id="A0A8J2MT09"/>
<dbReference type="Gene3D" id="3.30.710.10">
    <property type="entry name" value="Potassium Channel Kv1.1, Chain A"/>
    <property type="match status" value="1"/>
</dbReference>
<evidence type="ECO:0000259" key="1">
    <source>
        <dbReference type="PROSITE" id="PS50097"/>
    </source>
</evidence>
<dbReference type="InterPro" id="IPR000210">
    <property type="entry name" value="BTB/POZ_dom"/>
</dbReference>
<dbReference type="PROSITE" id="PS50097">
    <property type="entry name" value="BTB"/>
    <property type="match status" value="1"/>
</dbReference>
<organism evidence="2 3">
    <name type="scientific">Cotesia congregata</name>
    <name type="common">Parasitoid wasp</name>
    <name type="synonym">Apanteles congregatus</name>
    <dbReference type="NCBI Taxonomy" id="51543"/>
    <lineage>
        <taxon>Eukaryota</taxon>
        <taxon>Metazoa</taxon>
        <taxon>Ecdysozoa</taxon>
        <taxon>Arthropoda</taxon>
        <taxon>Hexapoda</taxon>
        <taxon>Insecta</taxon>
        <taxon>Pterygota</taxon>
        <taxon>Neoptera</taxon>
        <taxon>Endopterygota</taxon>
        <taxon>Hymenoptera</taxon>
        <taxon>Apocrita</taxon>
        <taxon>Ichneumonoidea</taxon>
        <taxon>Braconidae</taxon>
        <taxon>Microgastrinae</taxon>
        <taxon>Cotesia</taxon>
    </lineage>
</organism>
<dbReference type="Pfam" id="PF08293">
    <property type="entry name" value="MRP-S33"/>
    <property type="match status" value="1"/>
</dbReference>
<dbReference type="EMBL" id="CAJNRD030001120">
    <property type="protein sequence ID" value="CAG5093622.1"/>
    <property type="molecule type" value="Genomic_DNA"/>
</dbReference>
<sequence length="388" mass="45829">MDKYRTRTVSRKLSYEWEIADFTALADTPNFGVCGTEIRSPKISVNTSFKNEWHLELTMTEKCFIVFVVSDVEDKEMIIRTQFSVSILNERKEKKINKVYNQLFTGRVTRSPEISLIQKLDIMYSRSQFLPNNVLTICLDLAVYDECTEIIKFPSKSSNYMIGEDFKKLLDDNIARDITLVANEKEYQAHKAILMARSPFFYAMLTHDMKEKQENKITVPDIDLKIFEKMIEYIYSDRVTNLDSCAEQMLEVADQYQLLGLVEMCEESLSKSITVENVIRVLYVDLTKLTTTYAKRMNLLSNKIFGEVFRPTNRKSMKVVKIFSEKPIHKREEVIHYYPRHPQIGWLMRNLRLYGLFRDEHLDWKEEIERQRVLKGKKPRVKKSLREK</sequence>
<evidence type="ECO:0000313" key="2">
    <source>
        <dbReference type="EMBL" id="CAG5093622.1"/>
    </source>
</evidence>
<protein>
    <submittedName>
        <fullName evidence="2">Similar to Tdpoz3: TD and POZ domain-containing protein 3 (Mus musculus)</fullName>
    </submittedName>
</protein>
<gene>
    <name evidence="2" type="ORF">HICCMSTLAB_LOCUS6958</name>
</gene>
<proteinExistence type="predicted"/>